<dbReference type="RefSeq" id="WP_007697310.1">
    <property type="nucleotide sequence ID" value="NZ_AOIQ01000006.1"/>
</dbReference>
<comment type="caution">
    <text evidence="3">The sequence shown here is derived from an EMBL/GenBank/DDBJ whole genome shotgun (WGS) entry which is preliminary data.</text>
</comment>
<feature type="domain" description="FAD dependent oxidoreductase" evidence="2">
    <location>
        <begin position="28"/>
        <end position="364"/>
    </location>
</feature>
<keyword evidence="1" id="KW-0560">Oxidoreductase</keyword>
<dbReference type="InterPro" id="IPR029752">
    <property type="entry name" value="D-isomer_DH_CS1"/>
</dbReference>
<dbReference type="Proteomes" id="UP000011560">
    <property type="component" value="Unassembled WGS sequence"/>
</dbReference>
<reference evidence="3 4" key="1">
    <citation type="journal article" date="2014" name="PLoS Genet.">
        <title>Phylogenetically driven sequencing of extremely halophilic archaea reveals strategies for static and dynamic osmo-response.</title>
        <authorList>
            <person name="Becker E.A."/>
            <person name="Seitzer P.M."/>
            <person name="Tritt A."/>
            <person name="Larsen D."/>
            <person name="Krusor M."/>
            <person name="Yao A.I."/>
            <person name="Wu D."/>
            <person name="Madern D."/>
            <person name="Eisen J.A."/>
            <person name="Darling A.E."/>
            <person name="Facciotti M.T."/>
        </authorList>
    </citation>
    <scope>NUCLEOTIDE SEQUENCE [LARGE SCALE GENOMIC DNA]</scope>
    <source>
        <strain evidence="3 4">JCM 14624</strain>
    </source>
</reference>
<dbReference type="PANTHER" id="PTHR13847:SF287">
    <property type="entry name" value="FAD-DEPENDENT OXIDOREDUCTASE DOMAIN-CONTAINING PROTEIN 1"/>
    <property type="match status" value="1"/>
</dbReference>
<dbReference type="GO" id="GO:0005737">
    <property type="term" value="C:cytoplasm"/>
    <property type="evidence" value="ECO:0007669"/>
    <property type="project" value="TreeGrafter"/>
</dbReference>
<keyword evidence="4" id="KW-1185">Reference proteome</keyword>
<dbReference type="InterPro" id="IPR006076">
    <property type="entry name" value="FAD-dep_OxRdtase"/>
</dbReference>
<dbReference type="PANTHER" id="PTHR13847">
    <property type="entry name" value="SARCOSINE DEHYDROGENASE-RELATED"/>
    <property type="match status" value="1"/>
</dbReference>
<gene>
    <name evidence="3" type="ORF">C479_02431</name>
</gene>
<evidence type="ECO:0000259" key="2">
    <source>
        <dbReference type="Pfam" id="PF01266"/>
    </source>
</evidence>
<evidence type="ECO:0000313" key="3">
    <source>
        <dbReference type="EMBL" id="ELZ13665.1"/>
    </source>
</evidence>
<dbReference type="STRING" id="1227490.C479_02431"/>
<accession>M0BRV3</accession>
<dbReference type="GO" id="GO:0016491">
    <property type="term" value="F:oxidoreductase activity"/>
    <property type="evidence" value="ECO:0007669"/>
    <property type="project" value="UniProtKB-KW"/>
</dbReference>
<evidence type="ECO:0000313" key="4">
    <source>
        <dbReference type="Proteomes" id="UP000011560"/>
    </source>
</evidence>
<dbReference type="EMBL" id="AOIQ01000006">
    <property type="protein sequence ID" value="ELZ13665.1"/>
    <property type="molecule type" value="Genomic_DNA"/>
</dbReference>
<dbReference type="PROSITE" id="PS00065">
    <property type="entry name" value="D_2_HYDROXYACID_DH_1"/>
    <property type="match status" value="1"/>
</dbReference>
<evidence type="ECO:0000256" key="1">
    <source>
        <dbReference type="ARBA" id="ARBA00023002"/>
    </source>
</evidence>
<proteinExistence type="predicted"/>
<dbReference type="InterPro" id="IPR036188">
    <property type="entry name" value="FAD/NAD-bd_sf"/>
</dbReference>
<dbReference type="AlphaFoldDB" id="M0BRV3"/>
<dbReference type="PATRIC" id="fig|1227490.4.peg.495"/>
<dbReference type="Gene3D" id="3.50.50.60">
    <property type="entry name" value="FAD/NAD(P)-binding domain"/>
    <property type="match status" value="1"/>
</dbReference>
<sequence length="396" mass="41373">MTADTPPAEAELAVGADAFVDEGAGWTIAVVGAGAIGATCAYDLARRGADVTLYDRGSIASGSSGRAAGICYAAFADGLDAEIGRESIERFRHLSGDETFPFVECPYVWLAREGDDQRAAVIREDVERMQAQDVVAVAMDGDALGERFETLRTDDVAVAGVAGAAGYTDPGRYTACLAAAADGAGATLRPETPVSVSTDPAAVTESASDTTTEYDAVVVTAGAHSKAVLADAGIDIAMKPYRVKALVADAAYPEPMCFDATEDFYVRPHPEGLLAGNGTELVEADPDDWERSAPADFASSLAERVTHRFPSLEPTVERAWSGLCTATPDHDPLVGAVADGLYVATGFQGHGFMRAPEIGDRLAAQVLGEETLDAFDPTRFDGTESFEISAGMTIPE</sequence>
<dbReference type="Gene3D" id="3.30.9.10">
    <property type="entry name" value="D-Amino Acid Oxidase, subunit A, domain 2"/>
    <property type="match status" value="1"/>
</dbReference>
<dbReference type="OrthoDB" id="168391at2157"/>
<dbReference type="SUPFAM" id="SSF51905">
    <property type="entry name" value="FAD/NAD(P)-binding domain"/>
    <property type="match status" value="1"/>
</dbReference>
<dbReference type="Pfam" id="PF01266">
    <property type="entry name" value="DAO"/>
    <property type="match status" value="1"/>
</dbReference>
<name>M0BRV3_9EURY</name>
<organism evidence="3 4">
    <name type="scientific">Halovivax asiaticus JCM 14624</name>
    <dbReference type="NCBI Taxonomy" id="1227490"/>
    <lineage>
        <taxon>Archaea</taxon>
        <taxon>Methanobacteriati</taxon>
        <taxon>Methanobacteriota</taxon>
        <taxon>Stenosarchaea group</taxon>
        <taxon>Halobacteria</taxon>
        <taxon>Halobacteriales</taxon>
        <taxon>Natrialbaceae</taxon>
        <taxon>Halovivax</taxon>
    </lineage>
</organism>
<protein>
    <submittedName>
        <fullName evidence="3">FAD dependent oxidoreductase</fullName>
    </submittedName>
</protein>